<dbReference type="EMBL" id="LR589234">
    <property type="protein sequence ID" value="VTO95758.1"/>
    <property type="molecule type" value="Genomic_DNA"/>
</dbReference>
<name>A0A653EE56_MYCKA</name>
<sequence>MATGCVAGAAPSPTCGEDLPQCLRLSAKTGIHGAPYVTAENVRTCMEAFNSCIHRGASGGGSSSPPATSTPTRGGNGAVVPKRSTIRGEDFDSIVSGSTVDCTARPDSSDPSTTKWISATLSGSTMTGKRTDYFVGPSLQGCVFTVDYFWPVTYQFKSDGIGHLKMGQGHNEQTLSGTCSGTFTETVEGFEGPVEWSANE</sequence>
<proteinExistence type="predicted"/>
<protein>
    <submittedName>
        <fullName evidence="2">Uncharacterized protein</fullName>
    </submittedName>
</protein>
<dbReference type="AlphaFoldDB" id="A0A653EE56"/>
<accession>A0A653EE56</accession>
<reference evidence="2" key="1">
    <citation type="submission" date="2019-05" db="EMBL/GenBank/DDBJ databases">
        <authorList>
            <person name="Naeem R."/>
            <person name="Antony C."/>
            <person name="Guan Q."/>
        </authorList>
    </citation>
    <scope>NUCLEOTIDE SEQUENCE</scope>
    <source>
        <strain evidence="2">3</strain>
    </source>
</reference>
<organism evidence="2">
    <name type="scientific">Mycobacterium kansasii</name>
    <dbReference type="NCBI Taxonomy" id="1768"/>
    <lineage>
        <taxon>Bacteria</taxon>
        <taxon>Bacillati</taxon>
        <taxon>Actinomycetota</taxon>
        <taxon>Actinomycetes</taxon>
        <taxon>Mycobacteriales</taxon>
        <taxon>Mycobacteriaceae</taxon>
        <taxon>Mycobacterium</taxon>
    </lineage>
</organism>
<gene>
    <name evidence="2" type="ORF">BIN_B_00054</name>
</gene>
<feature type="region of interest" description="Disordered" evidence="1">
    <location>
        <begin position="57"/>
        <end position="84"/>
    </location>
</feature>
<feature type="compositionally biased region" description="Low complexity" evidence="1">
    <location>
        <begin position="63"/>
        <end position="73"/>
    </location>
</feature>
<evidence type="ECO:0000256" key="1">
    <source>
        <dbReference type="SAM" id="MobiDB-lite"/>
    </source>
</evidence>
<evidence type="ECO:0000313" key="2">
    <source>
        <dbReference type="EMBL" id="VTO95758.1"/>
    </source>
</evidence>